<dbReference type="InterPro" id="IPR056792">
    <property type="entry name" value="PRC_RimM"/>
</dbReference>
<comment type="subcellular location">
    <subcellularLocation>
        <location evidence="5">Cytoplasm</location>
    </subcellularLocation>
</comment>
<dbReference type="InterPro" id="IPR009000">
    <property type="entry name" value="Transl_B-barrel_sf"/>
</dbReference>
<comment type="domain">
    <text evidence="5">The PRC barrel domain binds ribosomal protein uS19.</text>
</comment>
<dbReference type="InterPro" id="IPR011033">
    <property type="entry name" value="PRC_barrel-like_sf"/>
</dbReference>
<dbReference type="GO" id="GO:0043022">
    <property type="term" value="F:ribosome binding"/>
    <property type="evidence" value="ECO:0007669"/>
    <property type="project" value="InterPro"/>
</dbReference>
<keyword evidence="3 5" id="KW-0698">rRNA processing</keyword>
<dbReference type="GO" id="GO:0005737">
    <property type="term" value="C:cytoplasm"/>
    <property type="evidence" value="ECO:0007669"/>
    <property type="project" value="UniProtKB-SubCell"/>
</dbReference>
<reference evidence="9" key="1">
    <citation type="journal article" date="2019" name="J. Bacteriol.">
        <title>A Mutagenic Screen Identifies a TonB-Dependent Receptor Required for the Lanthanide Metal Switch in the Type I Methanotroph 'Methylotuvimicrobium buryatense' 5GB1C.</title>
        <authorList>
            <person name="Groom J.D."/>
            <person name="Ford S.M."/>
            <person name="Pesesky M.W."/>
            <person name="Lidstrom M.E."/>
        </authorList>
    </citation>
    <scope>NUCLEOTIDE SEQUENCE [LARGE SCALE GENOMIC DNA]</scope>
    <source>
        <strain evidence="9">5GB1C</strain>
    </source>
</reference>
<dbReference type="AlphaFoldDB" id="A0A4P9UQX8"/>
<comment type="subunit">
    <text evidence="5">Binds ribosomal protein uS19.</text>
</comment>
<accession>A0A4P9UQX8</accession>
<dbReference type="STRING" id="675511.GCA_000341735_03926"/>
<dbReference type="RefSeq" id="WP_017842306.1">
    <property type="nucleotide sequence ID" value="NZ_CP035467.1"/>
</dbReference>
<evidence type="ECO:0000256" key="2">
    <source>
        <dbReference type="ARBA" id="ARBA00022517"/>
    </source>
</evidence>
<dbReference type="GO" id="GO:0005840">
    <property type="term" value="C:ribosome"/>
    <property type="evidence" value="ECO:0007669"/>
    <property type="project" value="InterPro"/>
</dbReference>
<evidence type="ECO:0000259" key="6">
    <source>
        <dbReference type="Pfam" id="PF01782"/>
    </source>
</evidence>
<protein>
    <recommendedName>
        <fullName evidence="5">Ribosome maturation factor RimM</fullName>
    </recommendedName>
</protein>
<keyword evidence="4 5" id="KW-0143">Chaperone</keyword>
<keyword evidence="9" id="KW-1185">Reference proteome</keyword>
<dbReference type="Pfam" id="PF01782">
    <property type="entry name" value="RimM"/>
    <property type="match status" value="1"/>
</dbReference>
<sequence>MTDRQYILVGEISGVFGLKGWVKIFSYTEPRENVLSYSAWQLRKNGEIKSLKVKEGQRQGKNVVAHLEAVDDRDVAESLIGWEIYIERDQLPTLAQDEYYWADLVGLNVITKSGVELGVIDHLFETGANDVLVVRGDRERLIPFLMGQTVLEVDLDGKCLTVDWDPDF</sequence>
<feature type="domain" description="Ribosome maturation factor RimM PRC barrel" evidence="7">
    <location>
        <begin position="101"/>
        <end position="166"/>
    </location>
</feature>
<dbReference type="InterPro" id="IPR002676">
    <property type="entry name" value="RimM_N"/>
</dbReference>
<comment type="similarity">
    <text evidence="5">Belongs to the RimM family.</text>
</comment>
<dbReference type="HAMAP" id="MF_00014">
    <property type="entry name" value="Ribosome_mat_RimM"/>
    <property type="match status" value="1"/>
</dbReference>
<dbReference type="InterPro" id="IPR011961">
    <property type="entry name" value="RimM"/>
</dbReference>
<dbReference type="OrthoDB" id="9783509at2"/>
<keyword evidence="2 5" id="KW-0690">Ribosome biogenesis</keyword>
<proteinExistence type="inferred from homology"/>
<gene>
    <name evidence="5 8" type="primary">rimM</name>
    <name evidence="8" type="ORF">EQU24_17640</name>
</gene>
<dbReference type="SUPFAM" id="SSF50346">
    <property type="entry name" value="PRC-barrel domain"/>
    <property type="match status" value="1"/>
</dbReference>
<dbReference type="GO" id="GO:0006364">
    <property type="term" value="P:rRNA processing"/>
    <property type="evidence" value="ECO:0007669"/>
    <property type="project" value="UniProtKB-UniRule"/>
</dbReference>
<dbReference type="GO" id="GO:0042274">
    <property type="term" value="P:ribosomal small subunit biogenesis"/>
    <property type="evidence" value="ECO:0007669"/>
    <property type="project" value="UniProtKB-UniRule"/>
</dbReference>
<dbReference type="KEGG" id="mbur:EQU24_17640"/>
<dbReference type="InterPro" id="IPR036976">
    <property type="entry name" value="RimM_N_sf"/>
</dbReference>
<evidence type="ECO:0000313" key="9">
    <source>
        <dbReference type="Proteomes" id="UP000305881"/>
    </source>
</evidence>
<evidence type="ECO:0000256" key="5">
    <source>
        <dbReference type="HAMAP-Rule" id="MF_00014"/>
    </source>
</evidence>
<dbReference type="EMBL" id="CP035467">
    <property type="protein sequence ID" value="QCW83859.1"/>
    <property type="molecule type" value="Genomic_DNA"/>
</dbReference>
<evidence type="ECO:0000313" key="8">
    <source>
        <dbReference type="EMBL" id="QCW83859.1"/>
    </source>
</evidence>
<keyword evidence="1 5" id="KW-0963">Cytoplasm</keyword>
<evidence type="ECO:0000256" key="1">
    <source>
        <dbReference type="ARBA" id="ARBA00022490"/>
    </source>
</evidence>
<dbReference type="PANTHER" id="PTHR33692">
    <property type="entry name" value="RIBOSOME MATURATION FACTOR RIMM"/>
    <property type="match status" value="1"/>
</dbReference>
<dbReference type="NCBIfam" id="TIGR02273">
    <property type="entry name" value="16S_RimM"/>
    <property type="match status" value="1"/>
</dbReference>
<evidence type="ECO:0000259" key="7">
    <source>
        <dbReference type="Pfam" id="PF24986"/>
    </source>
</evidence>
<evidence type="ECO:0000256" key="3">
    <source>
        <dbReference type="ARBA" id="ARBA00022552"/>
    </source>
</evidence>
<dbReference type="SUPFAM" id="SSF50447">
    <property type="entry name" value="Translation proteins"/>
    <property type="match status" value="1"/>
</dbReference>
<dbReference type="Pfam" id="PF24986">
    <property type="entry name" value="PRC_RimM"/>
    <property type="match status" value="1"/>
</dbReference>
<evidence type="ECO:0000256" key="4">
    <source>
        <dbReference type="ARBA" id="ARBA00023186"/>
    </source>
</evidence>
<dbReference type="Gene3D" id="2.30.30.240">
    <property type="entry name" value="PRC-barrel domain"/>
    <property type="match status" value="1"/>
</dbReference>
<dbReference type="PANTHER" id="PTHR33692:SF1">
    <property type="entry name" value="RIBOSOME MATURATION FACTOR RIMM"/>
    <property type="match status" value="1"/>
</dbReference>
<feature type="domain" description="RimM N-terminal" evidence="6">
    <location>
        <begin position="9"/>
        <end position="90"/>
    </location>
</feature>
<organism evidence="8 9">
    <name type="scientific">Methylotuvimicrobium buryatense</name>
    <name type="common">Methylomicrobium buryatense</name>
    <dbReference type="NCBI Taxonomy" id="95641"/>
    <lineage>
        <taxon>Bacteria</taxon>
        <taxon>Pseudomonadati</taxon>
        <taxon>Pseudomonadota</taxon>
        <taxon>Gammaproteobacteria</taxon>
        <taxon>Methylococcales</taxon>
        <taxon>Methylococcaceae</taxon>
        <taxon>Methylotuvimicrobium</taxon>
    </lineage>
</organism>
<comment type="function">
    <text evidence="5">An accessory protein needed during the final step in the assembly of 30S ribosomal subunit, possibly for assembly of the head region. Essential for efficient processing of 16S rRNA. May be needed both before and after RbfA during the maturation of 16S rRNA. It has affinity for free ribosomal 30S subunits but not for 70S ribosomes.</text>
</comment>
<dbReference type="Gene3D" id="2.40.30.60">
    <property type="entry name" value="RimM"/>
    <property type="match status" value="1"/>
</dbReference>
<dbReference type="Proteomes" id="UP000305881">
    <property type="component" value="Chromosome"/>
</dbReference>
<name>A0A4P9UQX8_METBY</name>